<dbReference type="RefSeq" id="WP_062115003.1">
    <property type="nucleotide sequence ID" value="NZ_CP013236.1"/>
</dbReference>
<dbReference type="EMBL" id="CP013236">
    <property type="protein sequence ID" value="AMP14654.1"/>
    <property type="molecule type" value="Genomic_DNA"/>
</dbReference>
<accession>A0ABN4M9V8</accession>
<dbReference type="GO" id="GO:0008168">
    <property type="term" value="F:methyltransferase activity"/>
    <property type="evidence" value="ECO:0007669"/>
    <property type="project" value="UniProtKB-KW"/>
</dbReference>
<evidence type="ECO:0000256" key="2">
    <source>
        <dbReference type="ARBA" id="ARBA00022679"/>
    </source>
</evidence>
<dbReference type="InterPro" id="IPR008630">
    <property type="entry name" value="Glyco_trans_34"/>
</dbReference>
<organism evidence="3 4">
    <name type="scientific">Collimonas pratensis</name>
    <dbReference type="NCBI Taxonomy" id="279113"/>
    <lineage>
        <taxon>Bacteria</taxon>
        <taxon>Pseudomonadati</taxon>
        <taxon>Pseudomonadota</taxon>
        <taxon>Betaproteobacteria</taxon>
        <taxon>Burkholderiales</taxon>
        <taxon>Oxalobacteraceae</taxon>
        <taxon>Collimonas</taxon>
    </lineage>
</organism>
<dbReference type="PANTHER" id="PTHR31306">
    <property type="entry name" value="ALPHA-1,6-MANNOSYLTRANSFERASE MNN11-RELATED"/>
    <property type="match status" value="1"/>
</dbReference>
<proteinExistence type="predicted"/>
<dbReference type="Proteomes" id="UP000074914">
    <property type="component" value="Chromosome"/>
</dbReference>
<dbReference type="InterPro" id="IPR029063">
    <property type="entry name" value="SAM-dependent_MTases_sf"/>
</dbReference>
<evidence type="ECO:0000256" key="1">
    <source>
        <dbReference type="ARBA" id="ARBA00022676"/>
    </source>
</evidence>
<sequence length="703" mass="77717">MNPAPVSFHSILLTAACDEVLENHRAYCRLHGYVHATHAIASPDNGARTLLLYKYSLIRKILVAAPADTLLVFADESAAIYIPLPIQEVIGADTHWFAQCEFHDRPDACFFAMKAGPQALRLVDGILDQMRFIPDKGADRWNHAELAGIPAQPYDQPIGAVHRPVLLFTPFGHHLPGLSAFVLSFNRSVHQNTHDARVVALFVAYLNQVRARNGVLFDDIDPGLAGKPAYEVVNPGKAVALVTCYTPNIAQYALISERNITAYCLRHGYSHYIYRDLPQDLGQQVSGNWIKAILLLRHFDDHEQVAWVDADILIHDLARPLASVTQGQPATLARDVSGHAFNSGFMVFGNTPDCRAYLERVQALIDAVPDKSGVYASGGDQRFFISAWEEAGGAATMPLSDCVSFNSHPALYDADSFMLHYMGYPDRLRAVVMRGDAMRAAQRAGAGSRASAEQSVFIQAEGRHGRFFVSRNDTQVGRSLQVYGEWAEPTIALFRQIVRAEDVVIEAGANLGAHTVFLSRQVGDAGCVFAFEPARHSFQLLCANLVANGCVNVVTMQNAVGAEIDALALERLDFIKAEVEGGELALLAGARVSISRHRPVVYVDIYRAEVRNQAVAQFEKMDYSCWYYITSLHNPDNWRGQGQDLLNGYSFGMVCIPNERYETGGMLRAAVDDNLVTYLDGQIRWAAADWRLARISRRDLKGR</sequence>
<keyword evidence="1" id="KW-0328">Glycosyltransferase</keyword>
<dbReference type="Gene3D" id="3.90.550.10">
    <property type="entry name" value="Spore Coat Polysaccharide Biosynthesis Protein SpsA, Chain A"/>
    <property type="match status" value="1"/>
</dbReference>
<protein>
    <submittedName>
        <fullName evidence="3">Methyltransferase, FkbM family domain protein</fullName>
    </submittedName>
</protein>
<reference evidence="3 4" key="1">
    <citation type="submission" date="2015-11" db="EMBL/GenBank/DDBJ databases">
        <title>Exploring the genomic traits of fungus-feeding bacterial genus Collimonas.</title>
        <authorList>
            <person name="Song C."/>
            <person name="Schmidt R."/>
            <person name="de Jager V."/>
            <person name="Krzyzanowska D."/>
            <person name="Jongedijk E."/>
            <person name="Cankar K."/>
            <person name="Beekwilder J."/>
            <person name="van Veen A."/>
            <person name="de Boer W."/>
            <person name="van Veen J.A."/>
            <person name="Garbeva P."/>
        </authorList>
    </citation>
    <scope>NUCLEOTIDE SEQUENCE [LARGE SCALE GENOMIC DNA]</scope>
    <source>
        <strain evidence="3 4">Ter291</strain>
    </source>
</reference>
<dbReference type="SUPFAM" id="SSF53448">
    <property type="entry name" value="Nucleotide-diphospho-sugar transferases"/>
    <property type="match status" value="1"/>
</dbReference>
<evidence type="ECO:0000313" key="4">
    <source>
        <dbReference type="Proteomes" id="UP000074914"/>
    </source>
</evidence>
<evidence type="ECO:0000313" key="3">
    <source>
        <dbReference type="EMBL" id="AMP14654.1"/>
    </source>
</evidence>
<gene>
    <name evidence="3" type="ORF">CPter291_2397</name>
</gene>
<keyword evidence="4" id="KW-1185">Reference proteome</keyword>
<dbReference type="Gene3D" id="3.40.50.150">
    <property type="entry name" value="Vaccinia Virus protein VP39"/>
    <property type="match status" value="2"/>
</dbReference>
<dbReference type="InterPro" id="IPR029044">
    <property type="entry name" value="Nucleotide-diphossugar_trans"/>
</dbReference>
<dbReference type="GO" id="GO:0032259">
    <property type="term" value="P:methylation"/>
    <property type="evidence" value="ECO:0007669"/>
    <property type="project" value="UniProtKB-KW"/>
</dbReference>
<keyword evidence="2" id="KW-0808">Transferase</keyword>
<dbReference type="SUPFAM" id="SSF53335">
    <property type="entry name" value="S-adenosyl-L-methionine-dependent methyltransferases"/>
    <property type="match status" value="1"/>
</dbReference>
<keyword evidence="3" id="KW-0489">Methyltransferase</keyword>
<dbReference type="PANTHER" id="PTHR31306:SF4">
    <property type="entry name" value="ALPHA-1,2-GALACTOSYLTRANSFERASE"/>
    <property type="match status" value="1"/>
</dbReference>
<name>A0ABN4M9V8_9BURK</name>